<gene>
    <name evidence="2" type="ORF">JKL49_07120</name>
</gene>
<name>A0A974P5B0_9CAUL</name>
<organism evidence="2">
    <name type="scientific">Phenylobacterium glaciei</name>
    <dbReference type="NCBI Taxonomy" id="2803784"/>
    <lineage>
        <taxon>Bacteria</taxon>
        <taxon>Pseudomonadati</taxon>
        <taxon>Pseudomonadota</taxon>
        <taxon>Alphaproteobacteria</taxon>
        <taxon>Caulobacterales</taxon>
        <taxon>Caulobacteraceae</taxon>
        <taxon>Phenylobacterium</taxon>
    </lineage>
</organism>
<feature type="region of interest" description="Disordered" evidence="1">
    <location>
        <begin position="14"/>
        <end position="35"/>
    </location>
</feature>
<evidence type="ECO:0000313" key="2">
    <source>
        <dbReference type="EMBL" id="QQZ50978.1"/>
    </source>
</evidence>
<feature type="compositionally biased region" description="Polar residues" evidence="1">
    <location>
        <begin position="17"/>
        <end position="28"/>
    </location>
</feature>
<dbReference type="EMBL" id="CP068570">
    <property type="protein sequence ID" value="QQZ50978.1"/>
    <property type="molecule type" value="Genomic_DNA"/>
</dbReference>
<reference evidence="2" key="1">
    <citation type="submission" date="2021-01" db="EMBL/GenBank/DDBJ databases">
        <title>Genome sequence of Phenylobacterium sp. 20VBR1 isolated from a valley glaceir, Ny-Alesund, Svalbard.</title>
        <authorList>
            <person name="Thomas F.A."/>
            <person name="Krishnan K.P."/>
            <person name="Sinha R.K."/>
        </authorList>
    </citation>
    <scope>NUCLEOTIDE SEQUENCE</scope>
    <source>
        <strain evidence="2">20VBR1</strain>
    </source>
</reference>
<evidence type="ECO:0000256" key="1">
    <source>
        <dbReference type="SAM" id="MobiDB-lite"/>
    </source>
</evidence>
<proteinExistence type="predicted"/>
<sequence length="48" mass="5352">MIIYVNFVRGQKIRNAPNGQEPTQTLTSARPMDPDPKAISAIIAEIER</sequence>
<protein>
    <submittedName>
        <fullName evidence="2">Uncharacterized protein</fullName>
    </submittedName>
</protein>
<dbReference type="AlphaFoldDB" id="A0A974P5B0"/>
<accession>A0A974P5B0</accession>